<evidence type="ECO:0000313" key="2">
    <source>
        <dbReference type="Proteomes" id="UP000789508"/>
    </source>
</evidence>
<organism evidence="1 2">
    <name type="scientific">Ambispora leptoticha</name>
    <dbReference type="NCBI Taxonomy" id="144679"/>
    <lineage>
        <taxon>Eukaryota</taxon>
        <taxon>Fungi</taxon>
        <taxon>Fungi incertae sedis</taxon>
        <taxon>Mucoromycota</taxon>
        <taxon>Glomeromycotina</taxon>
        <taxon>Glomeromycetes</taxon>
        <taxon>Archaeosporales</taxon>
        <taxon>Ambisporaceae</taxon>
        <taxon>Ambispora</taxon>
    </lineage>
</organism>
<keyword evidence="2" id="KW-1185">Reference proteome</keyword>
<reference evidence="1" key="1">
    <citation type="submission" date="2021-06" db="EMBL/GenBank/DDBJ databases">
        <authorList>
            <person name="Kallberg Y."/>
            <person name="Tangrot J."/>
            <person name="Rosling A."/>
        </authorList>
    </citation>
    <scope>NUCLEOTIDE SEQUENCE</scope>
    <source>
        <strain evidence="1">FL130A</strain>
    </source>
</reference>
<dbReference type="Proteomes" id="UP000789508">
    <property type="component" value="Unassembled WGS sequence"/>
</dbReference>
<name>A0A9N9NK09_9GLOM</name>
<gene>
    <name evidence="1" type="ORF">ALEPTO_LOCUS12956</name>
</gene>
<protein>
    <submittedName>
        <fullName evidence="1">11846_t:CDS:1</fullName>
    </submittedName>
</protein>
<feature type="non-terminal residue" evidence="1">
    <location>
        <position position="1"/>
    </location>
</feature>
<proteinExistence type="predicted"/>
<dbReference type="AlphaFoldDB" id="A0A9N9NK09"/>
<dbReference type="EMBL" id="CAJVPS010035217">
    <property type="protein sequence ID" value="CAG8740878.1"/>
    <property type="molecule type" value="Genomic_DNA"/>
</dbReference>
<feature type="non-terminal residue" evidence="1">
    <location>
        <position position="49"/>
    </location>
</feature>
<accession>A0A9N9NK09</accession>
<sequence length="49" mass="5518">NQDLLVTNNSLIITKNSIVVYNGTDIITTFEYIPETEPDLPTQHLENAD</sequence>
<evidence type="ECO:0000313" key="1">
    <source>
        <dbReference type="EMBL" id="CAG8740878.1"/>
    </source>
</evidence>
<comment type="caution">
    <text evidence="1">The sequence shown here is derived from an EMBL/GenBank/DDBJ whole genome shotgun (WGS) entry which is preliminary data.</text>
</comment>